<evidence type="ECO:0000313" key="7">
    <source>
        <dbReference type="EMBL" id="ETO22920.1"/>
    </source>
</evidence>
<keyword evidence="4 5" id="KW-0472">Membrane</keyword>
<dbReference type="GO" id="GO:0016491">
    <property type="term" value="F:oxidoreductase activity"/>
    <property type="evidence" value="ECO:0007669"/>
    <property type="project" value="InterPro"/>
</dbReference>
<gene>
    <name evidence="7" type="ORF">RFI_14273</name>
</gene>
<dbReference type="GO" id="GO:0005506">
    <property type="term" value="F:iron ion binding"/>
    <property type="evidence" value="ECO:0007669"/>
    <property type="project" value="InterPro"/>
</dbReference>
<name>X6N9G2_RETFI</name>
<dbReference type="GO" id="GO:0008610">
    <property type="term" value="P:lipid biosynthetic process"/>
    <property type="evidence" value="ECO:0007669"/>
    <property type="project" value="InterPro"/>
</dbReference>
<evidence type="ECO:0000259" key="6">
    <source>
        <dbReference type="Pfam" id="PF04116"/>
    </source>
</evidence>
<dbReference type="PANTHER" id="PTHR11863">
    <property type="entry name" value="STEROL DESATURASE"/>
    <property type="match status" value="1"/>
</dbReference>
<dbReference type="GO" id="GO:0016020">
    <property type="term" value="C:membrane"/>
    <property type="evidence" value="ECO:0007669"/>
    <property type="project" value="UniProtKB-SubCell"/>
</dbReference>
<keyword evidence="8" id="KW-1185">Reference proteome</keyword>
<feature type="domain" description="Fatty acid hydroxylase" evidence="6">
    <location>
        <begin position="133"/>
        <end position="192"/>
    </location>
</feature>
<evidence type="ECO:0000313" key="8">
    <source>
        <dbReference type="Proteomes" id="UP000023152"/>
    </source>
</evidence>
<evidence type="ECO:0000256" key="4">
    <source>
        <dbReference type="ARBA" id="ARBA00023136"/>
    </source>
</evidence>
<sequence>MCCDTICMQTEDSFSCGAISGKKVLSDGFIQVIYWYGAAYLFLWVDNYHDKNKSLGQHRIFNPGRNPLQKVEWSMVQYAFELSFWNILIGLVAWLSLYRYAFEKMGLCEANNLWFNTYSYTEILIFIIIKIPLHLLFSDMVFYFTHRLCHENKWLYKNVHKKHHIWNDSYACASIACHPLGMIIIFFFFLAPLEGRDTDNKNKNAYDIEHLIVNLPTVFCPQVILCGPYGFQKLWMVIASVHTCFSHCGAMAISATLGGVPHDFHHHFQSVHFGSGGYCDWFFKTRLCDKYPDAWNKILSNKDYEILSTYRKLGGFVASHKK</sequence>
<organism evidence="7 8">
    <name type="scientific">Reticulomyxa filosa</name>
    <dbReference type="NCBI Taxonomy" id="46433"/>
    <lineage>
        <taxon>Eukaryota</taxon>
        <taxon>Sar</taxon>
        <taxon>Rhizaria</taxon>
        <taxon>Retaria</taxon>
        <taxon>Foraminifera</taxon>
        <taxon>Monothalamids</taxon>
        <taxon>Reticulomyxidae</taxon>
        <taxon>Reticulomyxa</taxon>
    </lineage>
</organism>
<evidence type="ECO:0000256" key="2">
    <source>
        <dbReference type="ARBA" id="ARBA00022692"/>
    </source>
</evidence>
<comment type="subcellular location">
    <subcellularLocation>
        <location evidence="1">Membrane</location>
    </subcellularLocation>
</comment>
<dbReference type="Proteomes" id="UP000023152">
    <property type="component" value="Unassembled WGS sequence"/>
</dbReference>
<dbReference type="InterPro" id="IPR006694">
    <property type="entry name" value="Fatty_acid_hydroxylase"/>
</dbReference>
<evidence type="ECO:0000256" key="3">
    <source>
        <dbReference type="ARBA" id="ARBA00022989"/>
    </source>
</evidence>
<dbReference type="Pfam" id="PF04116">
    <property type="entry name" value="FA_hydroxylase"/>
    <property type="match status" value="1"/>
</dbReference>
<keyword evidence="3 5" id="KW-1133">Transmembrane helix</keyword>
<reference evidence="7 8" key="1">
    <citation type="journal article" date="2013" name="Curr. Biol.">
        <title>The Genome of the Foraminiferan Reticulomyxa filosa.</title>
        <authorList>
            <person name="Glockner G."/>
            <person name="Hulsmann N."/>
            <person name="Schleicher M."/>
            <person name="Noegel A.A."/>
            <person name="Eichinger L."/>
            <person name="Gallinger C."/>
            <person name="Pawlowski J."/>
            <person name="Sierra R."/>
            <person name="Euteneuer U."/>
            <person name="Pillet L."/>
            <person name="Moustafa A."/>
            <person name="Platzer M."/>
            <person name="Groth M."/>
            <person name="Szafranski K."/>
            <person name="Schliwa M."/>
        </authorList>
    </citation>
    <scope>NUCLEOTIDE SEQUENCE [LARGE SCALE GENOMIC DNA]</scope>
</reference>
<comment type="caution">
    <text evidence="7">The sequence shown here is derived from an EMBL/GenBank/DDBJ whole genome shotgun (WGS) entry which is preliminary data.</text>
</comment>
<keyword evidence="2 5" id="KW-0812">Transmembrane</keyword>
<dbReference type="AlphaFoldDB" id="X6N9G2"/>
<feature type="transmembrane region" description="Helical" evidence="5">
    <location>
        <begin position="28"/>
        <end position="45"/>
    </location>
</feature>
<feature type="transmembrane region" description="Helical" evidence="5">
    <location>
        <begin position="123"/>
        <end position="144"/>
    </location>
</feature>
<dbReference type="OrthoDB" id="408954at2759"/>
<dbReference type="EMBL" id="ASPP01010360">
    <property type="protein sequence ID" value="ETO22920.1"/>
    <property type="molecule type" value="Genomic_DNA"/>
</dbReference>
<evidence type="ECO:0000256" key="5">
    <source>
        <dbReference type="SAM" id="Phobius"/>
    </source>
</evidence>
<dbReference type="InterPro" id="IPR050307">
    <property type="entry name" value="Sterol_Desaturase_Related"/>
</dbReference>
<protein>
    <recommendedName>
        <fullName evidence="6">Fatty acid hydroxylase domain-containing protein</fullName>
    </recommendedName>
</protein>
<feature type="transmembrane region" description="Helical" evidence="5">
    <location>
        <begin position="78"/>
        <end position="97"/>
    </location>
</feature>
<proteinExistence type="predicted"/>
<evidence type="ECO:0000256" key="1">
    <source>
        <dbReference type="ARBA" id="ARBA00004370"/>
    </source>
</evidence>
<accession>X6N9G2</accession>
<feature type="transmembrane region" description="Helical" evidence="5">
    <location>
        <begin position="165"/>
        <end position="191"/>
    </location>
</feature>